<evidence type="ECO:0000313" key="5">
    <source>
        <dbReference type="EMBL" id="PEN12278.1"/>
    </source>
</evidence>
<proteinExistence type="predicted"/>
<reference evidence="5 6" key="1">
    <citation type="submission" date="2017-10" db="EMBL/GenBank/DDBJ databases">
        <title>Draft genome of Longibacter Salinarum.</title>
        <authorList>
            <person name="Goh K.M."/>
            <person name="Shamsir M.S."/>
            <person name="Lim S.W."/>
        </authorList>
    </citation>
    <scope>NUCLEOTIDE SEQUENCE [LARGE SCALE GENOMIC DNA]</scope>
    <source>
        <strain evidence="5 6">KCTC 52045</strain>
    </source>
</reference>
<feature type="domain" description="Predicted membrane protein YciQ-like C-terminal" evidence="4">
    <location>
        <begin position="262"/>
        <end position="442"/>
    </location>
</feature>
<dbReference type="OrthoDB" id="1493291at2"/>
<keyword evidence="1" id="KW-0472">Membrane</keyword>
<keyword evidence="2" id="KW-0732">Signal</keyword>
<feature type="transmembrane region" description="Helical" evidence="1">
    <location>
        <begin position="375"/>
        <end position="398"/>
    </location>
</feature>
<name>A0A2A8CV01_9BACT</name>
<feature type="signal peptide" evidence="2">
    <location>
        <begin position="1"/>
        <end position="26"/>
    </location>
</feature>
<dbReference type="AlphaFoldDB" id="A0A2A8CV01"/>
<accession>A0A2A8CV01</accession>
<feature type="transmembrane region" description="Helical" evidence="1">
    <location>
        <begin position="226"/>
        <end position="245"/>
    </location>
</feature>
<dbReference type="RefSeq" id="WP_098077473.1">
    <property type="nucleotide sequence ID" value="NZ_PDEQ01000008.1"/>
</dbReference>
<dbReference type="InterPro" id="IPR018702">
    <property type="entry name" value="DUF2207"/>
</dbReference>
<feature type="chain" id="PRO_5012879683" description="DUF2207 domain-containing protein" evidence="2">
    <location>
        <begin position="27"/>
        <end position="554"/>
    </location>
</feature>
<evidence type="ECO:0000259" key="4">
    <source>
        <dbReference type="Pfam" id="PF20990"/>
    </source>
</evidence>
<dbReference type="Pfam" id="PF20990">
    <property type="entry name" value="DUF2207_C"/>
    <property type="match status" value="1"/>
</dbReference>
<organism evidence="5 6">
    <name type="scientific">Longibacter salinarum</name>
    <dbReference type="NCBI Taxonomy" id="1850348"/>
    <lineage>
        <taxon>Bacteria</taxon>
        <taxon>Pseudomonadati</taxon>
        <taxon>Rhodothermota</taxon>
        <taxon>Rhodothermia</taxon>
        <taxon>Rhodothermales</taxon>
        <taxon>Salisaetaceae</taxon>
        <taxon>Longibacter</taxon>
    </lineage>
</organism>
<evidence type="ECO:0000256" key="2">
    <source>
        <dbReference type="SAM" id="SignalP"/>
    </source>
</evidence>
<dbReference type="Pfam" id="PF09972">
    <property type="entry name" value="DUF2207"/>
    <property type="match status" value="1"/>
</dbReference>
<feature type="domain" description="DUF2207" evidence="3">
    <location>
        <begin position="39"/>
        <end position="171"/>
    </location>
</feature>
<protein>
    <recommendedName>
        <fullName evidence="7">DUF2207 domain-containing protein</fullName>
    </recommendedName>
</protein>
<keyword evidence="1" id="KW-0812">Transmembrane</keyword>
<gene>
    <name evidence="5" type="ORF">CRI94_14690</name>
</gene>
<keyword evidence="6" id="KW-1185">Reference proteome</keyword>
<evidence type="ECO:0000313" key="6">
    <source>
        <dbReference type="Proteomes" id="UP000220102"/>
    </source>
</evidence>
<comment type="caution">
    <text evidence="5">The sequence shown here is derived from an EMBL/GenBank/DDBJ whole genome shotgun (WGS) entry which is preliminary data.</text>
</comment>
<dbReference type="Proteomes" id="UP000220102">
    <property type="component" value="Unassembled WGS sequence"/>
</dbReference>
<sequence length="554" mass="60338">MIRRFRVLTIIFFVAWTVGAVSPAGAQSSDADRKQYAFSNYDVTVALQADGSLDVRETIQLDVISGSFSTMYRAVKMKRLDSLTNVSVTSTDAAVDSLTITRDDGDIMIQWAFPERSTPASFEIAYRAYGALRSNDDTNSLHWTVVGSEINVPVSDVDATLRLPAELRIPRDSLSVDPDPDDVRSSGLGTEISFSRESLEAETSYSVKATFPKRFNAPEAFDGLDVLKGLLLALLTFGIFAGAYISRQKEEISPDDVFPREPNVPPYEAARMLSSSRAHSMHSSMLVDLARRGHLSLRAESSDSWLESKQTIHVDVHRDPDDLQPFESRFLDELSKHETLEDVNLRMSDFQKEQRTEIRKRLVERGLLYDRSTEYVRFTALACLACFAAVGIAVWAIVQSVPEAVYVVSPLIGASMGSLFFIGTRYAPTERGKRKRAELKAFLAEKKTEMEALVEDDPKRAAARFPDDLPWLLLSERISGAWLEKQGRAIEEAGVENVLPDWLRDTSPQAGAAGFALYVAIIGTTGVSSGSTAGVAGAAGAGAGGAGGGGAGAA</sequence>
<keyword evidence="1" id="KW-1133">Transmembrane helix</keyword>
<evidence type="ECO:0000259" key="3">
    <source>
        <dbReference type="Pfam" id="PF09972"/>
    </source>
</evidence>
<evidence type="ECO:0008006" key="7">
    <source>
        <dbReference type="Google" id="ProtNLM"/>
    </source>
</evidence>
<feature type="transmembrane region" description="Helical" evidence="1">
    <location>
        <begin position="404"/>
        <end position="427"/>
    </location>
</feature>
<dbReference type="InterPro" id="IPR048389">
    <property type="entry name" value="YciQ-like_C"/>
</dbReference>
<dbReference type="EMBL" id="PDEQ01000008">
    <property type="protein sequence ID" value="PEN12278.1"/>
    <property type="molecule type" value="Genomic_DNA"/>
</dbReference>
<evidence type="ECO:0000256" key="1">
    <source>
        <dbReference type="SAM" id="Phobius"/>
    </source>
</evidence>